<protein>
    <recommendedName>
        <fullName evidence="2">EF-hand domain-containing protein</fullName>
    </recommendedName>
</protein>
<dbReference type="GO" id="GO:0005509">
    <property type="term" value="F:calcium ion binding"/>
    <property type="evidence" value="ECO:0007669"/>
    <property type="project" value="InterPro"/>
</dbReference>
<keyword evidence="1" id="KW-0106">Calcium</keyword>
<dbReference type="PROSITE" id="PS00018">
    <property type="entry name" value="EF_HAND_1"/>
    <property type="match status" value="1"/>
</dbReference>
<evidence type="ECO:0000259" key="2">
    <source>
        <dbReference type="PROSITE" id="PS50222"/>
    </source>
</evidence>
<evidence type="ECO:0000313" key="3">
    <source>
        <dbReference type="EMBL" id="OMJ81639.1"/>
    </source>
</evidence>
<dbReference type="InterPro" id="IPR002048">
    <property type="entry name" value="EF_hand_dom"/>
</dbReference>
<gene>
    <name evidence="3" type="ORF">SteCoe_17855</name>
</gene>
<organism evidence="3 4">
    <name type="scientific">Stentor coeruleus</name>
    <dbReference type="NCBI Taxonomy" id="5963"/>
    <lineage>
        <taxon>Eukaryota</taxon>
        <taxon>Sar</taxon>
        <taxon>Alveolata</taxon>
        <taxon>Ciliophora</taxon>
        <taxon>Postciliodesmatophora</taxon>
        <taxon>Heterotrichea</taxon>
        <taxon>Heterotrichida</taxon>
        <taxon>Stentoridae</taxon>
        <taxon>Stentor</taxon>
    </lineage>
</organism>
<name>A0A1R2BY04_9CILI</name>
<dbReference type="AlphaFoldDB" id="A0A1R2BY04"/>
<dbReference type="InterPro" id="IPR011992">
    <property type="entry name" value="EF-hand-dom_pair"/>
</dbReference>
<evidence type="ECO:0000256" key="1">
    <source>
        <dbReference type="ARBA" id="ARBA00022837"/>
    </source>
</evidence>
<keyword evidence="4" id="KW-1185">Reference proteome</keyword>
<reference evidence="3 4" key="1">
    <citation type="submission" date="2016-11" db="EMBL/GenBank/DDBJ databases">
        <title>The macronuclear genome of Stentor coeruleus: a giant cell with tiny introns.</title>
        <authorList>
            <person name="Slabodnick M."/>
            <person name="Ruby J.G."/>
            <person name="Reiff S.B."/>
            <person name="Swart E.C."/>
            <person name="Gosai S."/>
            <person name="Prabakaran S."/>
            <person name="Witkowska E."/>
            <person name="Larue G.E."/>
            <person name="Fisher S."/>
            <person name="Freeman R.M."/>
            <person name="Gunawardena J."/>
            <person name="Chu W."/>
            <person name="Stover N.A."/>
            <person name="Gregory B.D."/>
            <person name="Nowacki M."/>
            <person name="Derisi J."/>
            <person name="Roy S.W."/>
            <person name="Marshall W.F."/>
            <person name="Sood P."/>
        </authorList>
    </citation>
    <scope>NUCLEOTIDE SEQUENCE [LARGE SCALE GENOMIC DNA]</scope>
    <source>
        <strain evidence="3">WM001</strain>
    </source>
</reference>
<dbReference type="SUPFAM" id="SSF47473">
    <property type="entry name" value="EF-hand"/>
    <property type="match status" value="1"/>
</dbReference>
<dbReference type="EMBL" id="MPUH01000372">
    <property type="protein sequence ID" value="OMJ81639.1"/>
    <property type="molecule type" value="Genomic_DNA"/>
</dbReference>
<dbReference type="Proteomes" id="UP000187209">
    <property type="component" value="Unassembled WGS sequence"/>
</dbReference>
<dbReference type="CDD" id="cd00051">
    <property type="entry name" value="EFh"/>
    <property type="match status" value="1"/>
</dbReference>
<dbReference type="InterPro" id="IPR018247">
    <property type="entry name" value="EF_Hand_1_Ca_BS"/>
</dbReference>
<dbReference type="OrthoDB" id="323665at2759"/>
<dbReference type="SMART" id="SM00054">
    <property type="entry name" value="EFh"/>
    <property type="match status" value="2"/>
</dbReference>
<dbReference type="PROSITE" id="PS50222">
    <property type="entry name" value="EF_HAND_2"/>
    <property type="match status" value="1"/>
</dbReference>
<dbReference type="Pfam" id="PF13499">
    <property type="entry name" value="EF-hand_7"/>
    <property type="match status" value="1"/>
</dbReference>
<sequence length="137" mass="16188">MDYKAYSRSRSLAYLVAQAKIFEEIEPIRDLFPMPKTRLLRSLSKTKLSYKEISNKLRLETRRRLIKKSKEEFTENEIRTIFNLFDRGSSGYLASEDIFSMLQGEQSMNEIKKTFDILDEDADGKLSFEEFYLIMNS</sequence>
<dbReference type="Gene3D" id="1.10.238.10">
    <property type="entry name" value="EF-hand"/>
    <property type="match status" value="1"/>
</dbReference>
<proteinExistence type="predicted"/>
<evidence type="ECO:0000313" key="4">
    <source>
        <dbReference type="Proteomes" id="UP000187209"/>
    </source>
</evidence>
<comment type="caution">
    <text evidence="3">The sequence shown here is derived from an EMBL/GenBank/DDBJ whole genome shotgun (WGS) entry which is preliminary data.</text>
</comment>
<accession>A0A1R2BY04</accession>
<feature type="domain" description="EF-hand" evidence="2">
    <location>
        <begin position="106"/>
        <end position="137"/>
    </location>
</feature>